<keyword evidence="2" id="KW-1185">Reference proteome</keyword>
<dbReference type="AlphaFoldDB" id="A0A210PT54"/>
<sequence>MAKQCSDKLPPNSVIVLMARNKEALESVKCEVSSVALDINIVMRQYDQGNAENGDYFKDIFNDLLLENIISQNDFKQFMIVHNCATLCGVTKISLELLTPRQSGSTSTST</sequence>
<dbReference type="Proteomes" id="UP000242188">
    <property type="component" value="Unassembled WGS sequence"/>
</dbReference>
<dbReference type="EMBL" id="NEDP02005515">
    <property type="protein sequence ID" value="OWF39677.1"/>
    <property type="molecule type" value="Genomic_DNA"/>
</dbReference>
<gene>
    <name evidence="1" type="ORF">KP79_PYT19099</name>
</gene>
<evidence type="ECO:0000313" key="1">
    <source>
        <dbReference type="EMBL" id="OWF39677.1"/>
    </source>
</evidence>
<proteinExistence type="predicted"/>
<evidence type="ECO:0000313" key="2">
    <source>
        <dbReference type="Proteomes" id="UP000242188"/>
    </source>
</evidence>
<reference evidence="1 2" key="1">
    <citation type="journal article" date="2017" name="Nat. Ecol. Evol.">
        <title>Scallop genome provides insights into evolution of bilaterian karyotype and development.</title>
        <authorList>
            <person name="Wang S."/>
            <person name="Zhang J."/>
            <person name="Jiao W."/>
            <person name="Li J."/>
            <person name="Xun X."/>
            <person name="Sun Y."/>
            <person name="Guo X."/>
            <person name="Huan P."/>
            <person name="Dong B."/>
            <person name="Zhang L."/>
            <person name="Hu X."/>
            <person name="Sun X."/>
            <person name="Wang J."/>
            <person name="Zhao C."/>
            <person name="Wang Y."/>
            <person name="Wang D."/>
            <person name="Huang X."/>
            <person name="Wang R."/>
            <person name="Lv J."/>
            <person name="Li Y."/>
            <person name="Zhang Z."/>
            <person name="Liu B."/>
            <person name="Lu W."/>
            <person name="Hui Y."/>
            <person name="Liang J."/>
            <person name="Zhou Z."/>
            <person name="Hou R."/>
            <person name="Li X."/>
            <person name="Liu Y."/>
            <person name="Li H."/>
            <person name="Ning X."/>
            <person name="Lin Y."/>
            <person name="Zhao L."/>
            <person name="Xing Q."/>
            <person name="Dou J."/>
            <person name="Li Y."/>
            <person name="Mao J."/>
            <person name="Guo H."/>
            <person name="Dou H."/>
            <person name="Li T."/>
            <person name="Mu C."/>
            <person name="Jiang W."/>
            <person name="Fu Q."/>
            <person name="Fu X."/>
            <person name="Miao Y."/>
            <person name="Liu J."/>
            <person name="Yu Q."/>
            <person name="Li R."/>
            <person name="Liao H."/>
            <person name="Li X."/>
            <person name="Kong Y."/>
            <person name="Jiang Z."/>
            <person name="Chourrout D."/>
            <person name="Li R."/>
            <person name="Bao Z."/>
        </authorList>
    </citation>
    <scope>NUCLEOTIDE SEQUENCE [LARGE SCALE GENOMIC DNA]</scope>
    <source>
        <strain evidence="1 2">PY_sf001</strain>
    </source>
</reference>
<accession>A0A210PT54</accession>
<comment type="caution">
    <text evidence="1">The sequence shown here is derived from an EMBL/GenBank/DDBJ whole genome shotgun (WGS) entry which is preliminary data.</text>
</comment>
<name>A0A210PT54_MIZYE</name>
<protein>
    <submittedName>
        <fullName evidence="1">Uncharacterized protein</fullName>
    </submittedName>
</protein>
<organism evidence="1 2">
    <name type="scientific">Mizuhopecten yessoensis</name>
    <name type="common">Japanese scallop</name>
    <name type="synonym">Patinopecten yessoensis</name>
    <dbReference type="NCBI Taxonomy" id="6573"/>
    <lineage>
        <taxon>Eukaryota</taxon>
        <taxon>Metazoa</taxon>
        <taxon>Spiralia</taxon>
        <taxon>Lophotrochozoa</taxon>
        <taxon>Mollusca</taxon>
        <taxon>Bivalvia</taxon>
        <taxon>Autobranchia</taxon>
        <taxon>Pteriomorphia</taxon>
        <taxon>Pectinida</taxon>
        <taxon>Pectinoidea</taxon>
        <taxon>Pectinidae</taxon>
        <taxon>Mizuhopecten</taxon>
    </lineage>
</organism>